<evidence type="ECO:0000256" key="1">
    <source>
        <dbReference type="SAM" id="MobiDB-lite"/>
    </source>
</evidence>
<evidence type="ECO:0000259" key="2">
    <source>
        <dbReference type="Pfam" id="PF20150"/>
    </source>
</evidence>
<reference evidence="3 4" key="1">
    <citation type="submission" date="2016-05" db="EMBL/GenBank/DDBJ databases">
        <title>A degradative enzymes factory behind the ericoid mycorrhizal symbiosis.</title>
        <authorList>
            <consortium name="DOE Joint Genome Institute"/>
            <person name="Martino E."/>
            <person name="Morin E."/>
            <person name="Grelet G."/>
            <person name="Kuo A."/>
            <person name="Kohler A."/>
            <person name="Daghino S."/>
            <person name="Barry K."/>
            <person name="Choi C."/>
            <person name="Cichocki N."/>
            <person name="Clum A."/>
            <person name="Copeland A."/>
            <person name="Hainaut M."/>
            <person name="Haridas S."/>
            <person name="Labutti K."/>
            <person name="Lindquist E."/>
            <person name="Lipzen A."/>
            <person name="Khouja H.-R."/>
            <person name="Murat C."/>
            <person name="Ohm R."/>
            <person name="Olson A."/>
            <person name="Spatafora J."/>
            <person name="Veneault-Fourrey C."/>
            <person name="Henrissat B."/>
            <person name="Grigoriev I."/>
            <person name="Martin F."/>
            <person name="Perotto S."/>
        </authorList>
    </citation>
    <scope>NUCLEOTIDE SEQUENCE [LARGE SCALE GENOMIC DNA]</scope>
    <source>
        <strain evidence="3 4">UAMH 7357</strain>
    </source>
</reference>
<dbReference type="AlphaFoldDB" id="A0A2J6QJ07"/>
<dbReference type="OrthoDB" id="3492486at2759"/>
<dbReference type="STRING" id="1745343.A0A2J6QJ07"/>
<dbReference type="PANTHER" id="PTHR35910">
    <property type="entry name" value="2EXR DOMAIN-CONTAINING PROTEIN"/>
    <property type="match status" value="1"/>
</dbReference>
<feature type="region of interest" description="Disordered" evidence="1">
    <location>
        <begin position="268"/>
        <end position="328"/>
    </location>
</feature>
<dbReference type="EMBL" id="KZ613468">
    <property type="protein sequence ID" value="PMD26250.1"/>
    <property type="molecule type" value="Genomic_DNA"/>
</dbReference>
<name>A0A2J6QJ07_9HELO</name>
<dbReference type="PANTHER" id="PTHR35910:SF1">
    <property type="entry name" value="2EXR DOMAIN-CONTAINING PROTEIN"/>
    <property type="match status" value="1"/>
</dbReference>
<keyword evidence="4" id="KW-1185">Reference proteome</keyword>
<evidence type="ECO:0000313" key="3">
    <source>
        <dbReference type="EMBL" id="PMD26250.1"/>
    </source>
</evidence>
<proteinExistence type="predicted"/>
<feature type="domain" description="2EXR" evidence="2">
    <location>
        <begin position="9"/>
        <end position="106"/>
    </location>
</feature>
<dbReference type="Pfam" id="PF20150">
    <property type="entry name" value="2EXR"/>
    <property type="match status" value="1"/>
</dbReference>
<protein>
    <recommendedName>
        <fullName evidence="2">2EXR domain-containing protein</fullName>
    </recommendedName>
</protein>
<sequence length="328" mass="37276">MAPKNFVNYFNRLPIELRLRIWNLTMEPRLIRAKWENHIYQDDIVHDYALTAGPVPSALHVCKESRQEAKRKYCLVKSHLPLTEGMKARLPLSARSIWINFAIDTLYFVNMCAMPNFISYLRRLSKKRTGGANKNIKYIGIPACVLDRLLVPRAGQPNRLLHFYRLVVEVPSIEKIIIMLDNSRFEDDKNPGHYSLSRPYALSQNGRGGGKWGNSKVRGKMSAMFDDFFTNPKEDGMEIEAFKKYTKDNPEWPFPSFTMLSVRKTPKHDYASNGLPTDKIPEKLIPPKRKATKDSGLTAPRDIAAKGQTPKGQAAKGQAAKGQASKSR</sequence>
<evidence type="ECO:0000313" key="4">
    <source>
        <dbReference type="Proteomes" id="UP000235672"/>
    </source>
</evidence>
<gene>
    <name evidence="3" type="ORF">NA56DRAFT_698414</name>
</gene>
<dbReference type="InterPro" id="IPR045518">
    <property type="entry name" value="2EXR"/>
</dbReference>
<accession>A0A2J6QJ07</accession>
<organism evidence="3 4">
    <name type="scientific">Hyaloscypha hepaticicola</name>
    <dbReference type="NCBI Taxonomy" id="2082293"/>
    <lineage>
        <taxon>Eukaryota</taxon>
        <taxon>Fungi</taxon>
        <taxon>Dikarya</taxon>
        <taxon>Ascomycota</taxon>
        <taxon>Pezizomycotina</taxon>
        <taxon>Leotiomycetes</taxon>
        <taxon>Helotiales</taxon>
        <taxon>Hyaloscyphaceae</taxon>
        <taxon>Hyaloscypha</taxon>
    </lineage>
</organism>
<dbReference type="Proteomes" id="UP000235672">
    <property type="component" value="Unassembled WGS sequence"/>
</dbReference>
<feature type="compositionally biased region" description="Low complexity" evidence="1">
    <location>
        <begin position="305"/>
        <end position="328"/>
    </location>
</feature>